<protein>
    <submittedName>
        <fullName evidence="1">Uncharacterized protein</fullName>
    </submittedName>
</protein>
<evidence type="ECO:0000313" key="2">
    <source>
        <dbReference type="Proteomes" id="UP000663879"/>
    </source>
</evidence>
<dbReference type="OrthoDB" id="9994687at2759"/>
<proteinExistence type="predicted"/>
<keyword evidence="2" id="KW-1185">Reference proteome</keyword>
<comment type="caution">
    <text evidence="1">The sequence shown here is derived from an EMBL/GenBank/DDBJ whole genome shotgun (WGS) entry which is preliminary data.</text>
</comment>
<name>A0A813TW76_9BILA</name>
<dbReference type="AlphaFoldDB" id="A0A813TW76"/>
<dbReference type="Proteomes" id="UP000663879">
    <property type="component" value="Unassembled WGS sequence"/>
</dbReference>
<accession>A0A813TW76</accession>
<organism evidence="1 2">
    <name type="scientific">Brachionus calyciflorus</name>
    <dbReference type="NCBI Taxonomy" id="104777"/>
    <lineage>
        <taxon>Eukaryota</taxon>
        <taxon>Metazoa</taxon>
        <taxon>Spiralia</taxon>
        <taxon>Gnathifera</taxon>
        <taxon>Rotifera</taxon>
        <taxon>Eurotatoria</taxon>
        <taxon>Monogononta</taxon>
        <taxon>Pseudotrocha</taxon>
        <taxon>Ploima</taxon>
        <taxon>Brachionidae</taxon>
        <taxon>Brachionus</taxon>
    </lineage>
</organism>
<gene>
    <name evidence="1" type="ORF">OXX778_LOCUS7160</name>
</gene>
<reference evidence="1" key="1">
    <citation type="submission" date="2021-02" db="EMBL/GenBank/DDBJ databases">
        <authorList>
            <person name="Nowell W R."/>
        </authorList>
    </citation>
    <scope>NUCLEOTIDE SEQUENCE</scope>
    <source>
        <strain evidence="1">Ploen Becks lab</strain>
    </source>
</reference>
<sequence length="127" mass="14717">MKKVAVSWKILKNGLNFEGTCLNKNCKAYKETIIMNMGLKQTYELGNPNLTNQTSTICPACQSYTMPRSCFFKNCKWKINGIKKTRKGPIIINSDWIFVENKYVRFNKKDSSFLKFSFLKIQTRPGI</sequence>
<evidence type="ECO:0000313" key="1">
    <source>
        <dbReference type="EMBL" id="CAF0814859.1"/>
    </source>
</evidence>
<dbReference type="EMBL" id="CAJNOC010000897">
    <property type="protein sequence ID" value="CAF0814859.1"/>
    <property type="molecule type" value="Genomic_DNA"/>
</dbReference>